<organism evidence="2 3">
    <name type="scientific">Deinococcus carri</name>
    <dbReference type="NCBI Taxonomy" id="1211323"/>
    <lineage>
        <taxon>Bacteria</taxon>
        <taxon>Thermotogati</taxon>
        <taxon>Deinococcota</taxon>
        <taxon>Deinococci</taxon>
        <taxon>Deinococcales</taxon>
        <taxon>Deinococcaceae</taxon>
        <taxon>Deinococcus</taxon>
    </lineage>
</organism>
<protein>
    <submittedName>
        <fullName evidence="2">Uncharacterized protein</fullName>
    </submittedName>
</protein>
<dbReference type="RefSeq" id="WP_345461593.1">
    <property type="nucleotide sequence ID" value="NZ_BAABRP010000001.1"/>
</dbReference>
<evidence type="ECO:0000313" key="3">
    <source>
        <dbReference type="Proteomes" id="UP001401887"/>
    </source>
</evidence>
<reference evidence="2 3" key="1">
    <citation type="submission" date="2024-02" db="EMBL/GenBank/DDBJ databases">
        <title>Deinococcus carri NBRC 110142.</title>
        <authorList>
            <person name="Ichikawa N."/>
            <person name="Katano-Makiyama Y."/>
            <person name="Hidaka K."/>
        </authorList>
    </citation>
    <scope>NUCLEOTIDE SEQUENCE [LARGE SCALE GENOMIC DNA]</scope>
    <source>
        <strain evidence="2 3">NBRC 110142</strain>
    </source>
</reference>
<dbReference type="Proteomes" id="UP001401887">
    <property type="component" value="Unassembled WGS sequence"/>
</dbReference>
<comment type="caution">
    <text evidence="2">The sequence shown here is derived from an EMBL/GenBank/DDBJ whole genome shotgun (WGS) entry which is preliminary data.</text>
</comment>
<feature type="chain" id="PRO_5046728613" evidence="1">
    <location>
        <begin position="21"/>
        <end position="188"/>
    </location>
</feature>
<keyword evidence="3" id="KW-1185">Reference proteome</keyword>
<feature type="signal peptide" evidence="1">
    <location>
        <begin position="1"/>
        <end position="20"/>
    </location>
</feature>
<evidence type="ECO:0000256" key="1">
    <source>
        <dbReference type="SAM" id="SignalP"/>
    </source>
</evidence>
<evidence type="ECO:0000313" key="2">
    <source>
        <dbReference type="EMBL" id="GAA5512216.1"/>
    </source>
</evidence>
<proteinExistence type="predicted"/>
<sequence>MKRRLLPLAAALLGVGSALTVTGSVAGSIPADTRVSGWAVSASGQPVQEIVSAPVSGGTFRLDLPASAPGPRAQSALTPQNVSWPGVLDPVTVSAPAQTAELKFFVYRDGNGNGQHDEGETLREVGVNAGRGTLFVAWVSSDVTVKANRGYQATLKRGWNAFVVEVGRAVKVAPFLDGEVEVLLNPGR</sequence>
<dbReference type="EMBL" id="BAABRP010000001">
    <property type="protein sequence ID" value="GAA5512216.1"/>
    <property type="molecule type" value="Genomic_DNA"/>
</dbReference>
<gene>
    <name evidence="2" type="ORF">Dcar01_00930</name>
</gene>
<keyword evidence="1" id="KW-0732">Signal</keyword>
<accession>A0ABP9W550</accession>
<name>A0ABP9W550_9DEIO</name>